<gene>
    <name evidence="1" type="ORF">FBR43_05780</name>
</gene>
<evidence type="ECO:0000313" key="1">
    <source>
        <dbReference type="EMBL" id="TKD50325.1"/>
    </source>
</evidence>
<evidence type="ECO:0000313" key="2">
    <source>
        <dbReference type="Proteomes" id="UP000309138"/>
    </source>
</evidence>
<proteinExistence type="predicted"/>
<name>A0A4U1L2R3_9SPHN</name>
<comment type="caution">
    <text evidence="1">The sequence shown here is derived from an EMBL/GenBank/DDBJ whole genome shotgun (WGS) entry which is preliminary data.</text>
</comment>
<sequence length="116" mass="12661">MQLLEEQDRVAATAPEGPAPRVFEAIVRKRCLTATYNRTQVLMAPHAAWTKHGDLFVDGVTLRLNGAPPREPKLGTFKLIGLGDLAVTDQPFFVSDLFNPGDAKYGGELLLSVEPD</sequence>
<dbReference type="Proteomes" id="UP000309138">
    <property type="component" value="Unassembled WGS sequence"/>
</dbReference>
<reference evidence="1 2" key="1">
    <citation type="submission" date="2019-04" db="EMBL/GenBank/DDBJ databases">
        <authorList>
            <person name="Yang Y."/>
            <person name="Wei D."/>
        </authorList>
    </citation>
    <scope>NUCLEOTIDE SEQUENCE [LARGE SCALE GENOMIC DNA]</scope>
    <source>
        <strain evidence="1 2">L-1-4w-11</strain>
    </source>
</reference>
<accession>A0A4U1L2R3</accession>
<keyword evidence="2" id="KW-1185">Reference proteome</keyword>
<organism evidence="1 2">
    <name type="scientific">Sphingomonas baiyangensis</name>
    <dbReference type="NCBI Taxonomy" id="2572576"/>
    <lineage>
        <taxon>Bacteria</taxon>
        <taxon>Pseudomonadati</taxon>
        <taxon>Pseudomonadota</taxon>
        <taxon>Alphaproteobacteria</taxon>
        <taxon>Sphingomonadales</taxon>
        <taxon>Sphingomonadaceae</taxon>
        <taxon>Sphingomonas</taxon>
    </lineage>
</organism>
<dbReference type="AlphaFoldDB" id="A0A4U1L2R3"/>
<dbReference type="RefSeq" id="WP_136942266.1">
    <property type="nucleotide sequence ID" value="NZ_SWKR01000002.1"/>
</dbReference>
<dbReference type="EMBL" id="SWKR01000002">
    <property type="protein sequence ID" value="TKD50325.1"/>
    <property type="molecule type" value="Genomic_DNA"/>
</dbReference>
<protein>
    <submittedName>
        <fullName evidence="1">Uncharacterized protein</fullName>
    </submittedName>
</protein>
<dbReference type="OrthoDB" id="7428487at2"/>